<comment type="catalytic activity">
    <reaction evidence="10">
        <text>L-seryl-[protein] + ATP = O-phospho-L-seryl-[protein] + ADP + H(+)</text>
        <dbReference type="Rhea" id="RHEA:17989"/>
        <dbReference type="Rhea" id="RHEA-COMP:9863"/>
        <dbReference type="Rhea" id="RHEA-COMP:11604"/>
        <dbReference type="ChEBI" id="CHEBI:15378"/>
        <dbReference type="ChEBI" id="CHEBI:29999"/>
        <dbReference type="ChEBI" id="CHEBI:30616"/>
        <dbReference type="ChEBI" id="CHEBI:83421"/>
        <dbReference type="ChEBI" id="CHEBI:456216"/>
        <dbReference type="EC" id="2.7.11.1"/>
    </reaction>
</comment>
<feature type="domain" description="Protein kinase" evidence="13">
    <location>
        <begin position="39"/>
        <end position="160"/>
    </location>
</feature>
<keyword evidence="5" id="KW-0418">Kinase</keyword>
<evidence type="ECO:0000256" key="2">
    <source>
        <dbReference type="ARBA" id="ARBA00022527"/>
    </source>
</evidence>
<reference evidence="14" key="1">
    <citation type="submission" date="2020-10" db="EMBL/GenBank/DDBJ databases">
        <authorList>
            <person name="Palmer J.M."/>
        </authorList>
    </citation>
    <scope>NUCLEOTIDE SEQUENCE</scope>
    <source>
        <strain evidence="14">UCD 2041</strain>
    </source>
</reference>
<name>A0A871RCE0_DEKBR</name>
<evidence type="ECO:0000256" key="4">
    <source>
        <dbReference type="ARBA" id="ARBA00022741"/>
    </source>
</evidence>
<dbReference type="GO" id="GO:0030447">
    <property type="term" value="P:filamentous growth"/>
    <property type="evidence" value="ECO:0007669"/>
    <property type="project" value="UniProtKB-ARBA"/>
</dbReference>
<evidence type="ECO:0000256" key="12">
    <source>
        <dbReference type="SAM" id="MobiDB-lite"/>
    </source>
</evidence>
<dbReference type="PANTHER" id="PTHR22983:SF6">
    <property type="entry name" value="SERINE_THREONINE-PROTEIN KINASE 36"/>
    <property type="match status" value="1"/>
</dbReference>
<feature type="binding site" evidence="11">
    <location>
        <position position="68"/>
    </location>
    <ligand>
        <name>ATP</name>
        <dbReference type="ChEBI" id="CHEBI:30616"/>
    </ligand>
</feature>
<feature type="region of interest" description="Disordered" evidence="12">
    <location>
        <begin position="1"/>
        <end position="31"/>
    </location>
</feature>
<proteinExistence type="inferred from homology"/>
<sequence>MQRVERRKSPWVQNERPAKRVHPSHQHQVPSHMNQLTSYELLEQLGKGTFGVVYKARQKSTGKLVALKKFIVHDRKEGFPITSFREITIMRKLKHNNVLQIIDMVHERGGFKENDGVDIDIDIDTADPSASASSPWAISIQSHLTYRQISTDYFETNQSR</sequence>
<evidence type="ECO:0000313" key="14">
    <source>
        <dbReference type="EMBL" id="QOU19780.1"/>
    </source>
</evidence>
<evidence type="ECO:0000256" key="9">
    <source>
        <dbReference type="ARBA" id="ARBA00048367"/>
    </source>
</evidence>
<evidence type="ECO:0000256" key="7">
    <source>
        <dbReference type="ARBA" id="ARBA00047811"/>
    </source>
</evidence>
<comment type="catalytic activity">
    <reaction evidence="9">
        <text>L-seryl-[protein] + ATP = O-phospho-L-seryl-[protein] + ADP + H(+)</text>
        <dbReference type="Rhea" id="RHEA:17989"/>
        <dbReference type="Rhea" id="RHEA-COMP:9863"/>
        <dbReference type="Rhea" id="RHEA-COMP:11604"/>
        <dbReference type="ChEBI" id="CHEBI:15378"/>
        <dbReference type="ChEBI" id="CHEBI:29999"/>
        <dbReference type="ChEBI" id="CHEBI:30616"/>
        <dbReference type="ChEBI" id="CHEBI:83421"/>
        <dbReference type="ChEBI" id="CHEBI:456216"/>
        <dbReference type="EC" id="2.7.11.22"/>
    </reaction>
</comment>
<evidence type="ECO:0000256" key="11">
    <source>
        <dbReference type="PROSITE-ProRule" id="PRU10141"/>
    </source>
</evidence>
<protein>
    <recommendedName>
        <fullName evidence="13">Protein kinase domain-containing protein</fullName>
    </recommendedName>
</protein>
<dbReference type="GO" id="GO:0005737">
    <property type="term" value="C:cytoplasm"/>
    <property type="evidence" value="ECO:0007669"/>
    <property type="project" value="TreeGrafter"/>
</dbReference>
<comment type="catalytic activity">
    <reaction evidence="7">
        <text>L-threonyl-[protein] + ATP = O-phospho-L-threonyl-[protein] + ADP + H(+)</text>
        <dbReference type="Rhea" id="RHEA:46608"/>
        <dbReference type="Rhea" id="RHEA-COMP:11060"/>
        <dbReference type="Rhea" id="RHEA-COMP:11605"/>
        <dbReference type="ChEBI" id="CHEBI:15378"/>
        <dbReference type="ChEBI" id="CHEBI:30013"/>
        <dbReference type="ChEBI" id="CHEBI:30616"/>
        <dbReference type="ChEBI" id="CHEBI:61977"/>
        <dbReference type="ChEBI" id="CHEBI:456216"/>
        <dbReference type="EC" id="2.7.11.22"/>
    </reaction>
</comment>
<keyword evidence="2" id="KW-0723">Serine/threonine-protein kinase</keyword>
<gene>
    <name evidence="14" type="ORF">BRETT_003934</name>
</gene>
<dbReference type="PANTHER" id="PTHR22983">
    <property type="entry name" value="PROTEIN KINASE RELATED"/>
    <property type="match status" value="1"/>
</dbReference>
<keyword evidence="6 11" id="KW-0067">ATP-binding</keyword>
<dbReference type="SUPFAM" id="SSF56112">
    <property type="entry name" value="Protein kinase-like (PK-like)"/>
    <property type="match status" value="1"/>
</dbReference>
<evidence type="ECO:0000256" key="8">
    <source>
        <dbReference type="ARBA" id="ARBA00047899"/>
    </source>
</evidence>
<reference evidence="14" key="2">
    <citation type="journal article" name="BMC Genomics">
        <title>New genome assemblies reveal patterns of domestication and adaptation across Brettanomyces (Dekkera) species.</title>
        <authorList>
            <person name="Roach M.J."/>
            <person name="Borneman A.R."/>
        </authorList>
    </citation>
    <scope>NUCLEOTIDE SEQUENCE</scope>
    <source>
        <strain evidence="14">UCD 2041</strain>
    </source>
</reference>
<dbReference type="OrthoDB" id="1732493at2759"/>
<evidence type="ECO:0000256" key="1">
    <source>
        <dbReference type="ARBA" id="ARBA00006485"/>
    </source>
</evidence>
<dbReference type="EMBL" id="CP063134">
    <property type="protein sequence ID" value="QOU19780.1"/>
    <property type="molecule type" value="Genomic_DNA"/>
</dbReference>
<dbReference type="GO" id="GO:0005524">
    <property type="term" value="F:ATP binding"/>
    <property type="evidence" value="ECO:0007669"/>
    <property type="project" value="UniProtKB-UniRule"/>
</dbReference>
<accession>A0A871RCE0</accession>
<comment type="similarity">
    <text evidence="1">Belongs to the protein kinase superfamily. CMGC Ser/Thr protein kinase family. CDC2/CDKX subfamily.</text>
</comment>
<dbReference type="InterPro" id="IPR011009">
    <property type="entry name" value="Kinase-like_dom_sf"/>
</dbReference>
<dbReference type="GeneID" id="64575857"/>
<dbReference type="FunFam" id="3.30.200.20:FF:000124">
    <property type="entry name" value="Cyclin-dependent kinase 4"/>
    <property type="match status" value="1"/>
</dbReference>
<dbReference type="Proteomes" id="UP000663131">
    <property type="component" value="Chromosome 6"/>
</dbReference>
<evidence type="ECO:0000256" key="10">
    <source>
        <dbReference type="ARBA" id="ARBA00048679"/>
    </source>
</evidence>
<keyword evidence="4 11" id="KW-0547">Nucleotide-binding</keyword>
<evidence type="ECO:0000313" key="15">
    <source>
        <dbReference type="Proteomes" id="UP000663131"/>
    </source>
</evidence>
<dbReference type="GO" id="GO:0004693">
    <property type="term" value="F:cyclin-dependent protein serine/threonine kinase activity"/>
    <property type="evidence" value="ECO:0007669"/>
    <property type="project" value="UniProtKB-EC"/>
</dbReference>
<evidence type="ECO:0000256" key="3">
    <source>
        <dbReference type="ARBA" id="ARBA00022679"/>
    </source>
</evidence>
<keyword evidence="3" id="KW-0808">Transferase</keyword>
<comment type="catalytic activity">
    <reaction evidence="8">
        <text>L-threonyl-[protein] + ATP = O-phospho-L-threonyl-[protein] + ADP + H(+)</text>
        <dbReference type="Rhea" id="RHEA:46608"/>
        <dbReference type="Rhea" id="RHEA-COMP:11060"/>
        <dbReference type="Rhea" id="RHEA-COMP:11605"/>
        <dbReference type="ChEBI" id="CHEBI:15378"/>
        <dbReference type="ChEBI" id="CHEBI:30013"/>
        <dbReference type="ChEBI" id="CHEBI:30616"/>
        <dbReference type="ChEBI" id="CHEBI:61977"/>
        <dbReference type="ChEBI" id="CHEBI:456216"/>
        <dbReference type="EC" id="2.7.11.1"/>
    </reaction>
</comment>
<dbReference type="InterPro" id="IPR000719">
    <property type="entry name" value="Prot_kinase_dom"/>
</dbReference>
<evidence type="ECO:0000256" key="5">
    <source>
        <dbReference type="ARBA" id="ARBA00022777"/>
    </source>
</evidence>
<dbReference type="KEGG" id="bbrx:BRETT_003934"/>
<dbReference type="PROSITE" id="PS00107">
    <property type="entry name" value="PROTEIN_KINASE_ATP"/>
    <property type="match status" value="1"/>
</dbReference>
<dbReference type="Pfam" id="PF00069">
    <property type="entry name" value="Pkinase"/>
    <property type="match status" value="1"/>
</dbReference>
<dbReference type="InterPro" id="IPR017441">
    <property type="entry name" value="Protein_kinase_ATP_BS"/>
</dbReference>
<evidence type="ECO:0000259" key="13">
    <source>
        <dbReference type="PROSITE" id="PS50011"/>
    </source>
</evidence>
<dbReference type="AlphaFoldDB" id="A0A871RCE0"/>
<dbReference type="Gene3D" id="3.30.200.20">
    <property type="entry name" value="Phosphorylase Kinase, domain 1"/>
    <property type="match status" value="1"/>
</dbReference>
<organism evidence="14 15">
    <name type="scientific">Dekkera bruxellensis</name>
    <name type="common">Brettanomyces custersii</name>
    <dbReference type="NCBI Taxonomy" id="5007"/>
    <lineage>
        <taxon>Eukaryota</taxon>
        <taxon>Fungi</taxon>
        <taxon>Dikarya</taxon>
        <taxon>Ascomycota</taxon>
        <taxon>Saccharomycotina</taxon>
        <taxon>Pichiomycetes</taxon>
        <taxon>Pichiales</taxon>
        <taxon>Pichiaceae</taxon>
        <taxon>Brettanomyces</taxon>
    </lineage>
</organism>
<dbReference type="RefSeq" id="XP_041136273.1">
    <property type="nucleotide sequence ID" value="XM_041282434.1"/>
</dbReference>
<evidence type="ECO:0000256" key="6">
    <source>
        <dbReference type="ARBA" id="ARBA00022840"/>
    </source>
</evidence>
<dbReference type="PROSITE" id="PS50011">
    <property type="entry name" value="PROTEIN_KINASE_DOM"/>
    <property type="match status" value="1"/>
</dbReference>